<keyword evidence="3" id="KW-1185">Reference proteome</keyword>
<evidence type="ECO:0000313" key="3">
    <source>
        <dbReference type="Proteomes" id="UP000299102"/>
    </source>
</evidence>
<protein>
    <submittedName>
        <fullName evidence="2">Uncharacterized protein</fullName>
    </submittedName>
</protein>
<dbReference type="Proteomes" id="UP000299102">
    <property type="component" value="Unassembled WGS sequence"/>
</dbReference>
<dbReference type="AlphaFoldDB" id="A0A4C1ZPM3"/>
<comment type="caution">
    <text evidence="2">The sequence shown here is derived from an EMBL/GenBank/DDBJ whole genome shotgun (WGS) entry which is preliminary data.</text>
</comment>
<feature type="compositionally biased region" description="Basic and acidic residues" evidence="1">
    <location>
        <begin position="82"/>
        <end position="96"/>
    </location>
</feature>
<proteinExistence type="predicted"/>
<feature type="region of interest" description="Disordered" evidence="1">
    <location>
        <begin position="62"/>
        <end position="102"/>
    </location>
</feature>
<accession>A0A4C1ZPM3</accession>
<dbReference type="EMBL" id="BGZK01002082">
    <property type="protein sequence ID" value="GBP90416.1"/>
    <property type="molecule type" value="Genomic_DNA"/>
</dbReference>
<name>A0A4C1ZPM3_EUMVA</name>
<evidence type="ECO:0000313" key="2">
    <source>
        <dbReference type="EMBL" id="GBP90416.1"/>
    </source>
</evidence>
<dbReference type="OrthoDB" id="7482279at2759"/>
<evidence type="ECO:0000256" key="1">
    <source>
        <dbReference type="SAM" id="MobiDB-lite"/>
    </source>
</evidence>
<organism evidence="2 3">
    <name type="scientific">Eumeta variegata</name>
    <name type="common">Bagworm moth</name>
    <name type="synonym">Eumeta japonica</name>
    <dbReference type="NCBI Taxonomy" id="151549"/>
    <lineage>
        <taxon>Eukaryota</taxon>
        <taxon>Metazoa</taxon>
        <taxon>Ecdysozoa</taxon>
        <taxon>Arthropoda</taxon>
        <taxon>Hexapoda</taxon>
        <taxon>Insecta</taxon>
        <taxon>Pterygota</taxon>
        <taxon>Neoptera</taxon>
        <taxon>Endopterygota</taxon>
        <taxon>Lepidoptera</taxon>
        <taxon>Glossata</taxon>
        <taxon>Ditrysia</taxon>
        <taxon>Tineoidea</taxon>
        <taxon>Psychidae</taxon>
        <taxon>Oiketicinae</taxon>
        <taxon>Eumeta</taxon>
    </lineage>
</organism>
<gene>
    <name evidence="2" type="ORF">EVAR_68241_1</name>
</gene>
<reference evidence="2 3" key="1">
    <citation type="journal article" date="2019" name="Commun. Biol.">
        <title>The bagworm genome reveals a unique fibroin gene that provides high tensile strength.</title>
        <authorList>
            <person name="Kono N."/>
            <person name="Nakamura H."/>
            <person name="Ohtoshi R."/>
            <person name="Tomita M."/>
            <person name="Numata K."/>
            <person name="Arakawa K."/>
        </authorList>
    </citation>
    <scope>NUCLEOTIDE SEQUENCE [LARGE SCALE GENOMIC DNA]</scope>
</reference>
<sequence>MPPKWGRQRSDSEKTVWCIKDKGKGNKKSERHTRRAATVNTTIRRGRAGDLSNHFIKETPGFNGYRSGSGRGRAGLASVSKLKTERGTESKARPGSEIENETGGKMECGVGIRVKSLIGIQKMRELFAPGFIQIGTVIGGHLFERDFIYAYTIAIRPYNFQGGSISWAAAANNRVLLNGRKIKFKIITILKRLILLAVSKLKTERGTESKARPGSEIENETGGKMECGVGIRVKSLIGIQKMRELFAPGFIQIGTVIGSGIRIESGFEIENGTGVENECGIRIRIKSMTGYGIESETRIKIDIDRYTSNQLLTLVKLNQSLRDPQNNLKPLVQDVVSLTSVVTNAVTMSIRDQESSVFHPAAVRTGIASRALGGTKRAI</sequence>